<feature type="coiled-coil region" evidence="1">
    <location>
        <begin position="74"/>
        <end position="122"/>
    </location>
</feature>
<name>A0A4Q0HXH4_PSEAZ</name>
<dbReference type="AlphaFoldDB" id="A0A4Q0HXH4"/>
<evidence type="ECO:0000313" key="3">
    <source>
        <dbReference type="Proteomes" id="UP000290481"/>
    </source>
</evidence>
<organism evidence="2 3">
    <name type="scientific">Pseudomonas azotoformans</name>
    <dbReference type="NCBI Taxonomy" id="47878"/>
    <lineage>
        <taxon>Bacteria</taxon>
        <taxon>Pseudomonadati</taxon>
        <taxon>Pseudomonadota</taxon>
        <taxon>Gammaproteobacteria</taxon>
        <taxon>Pseudomonadales</taxon>
        <taxon>Pseudomonadaceae</taxon>
        <taxon>Pseudomonas</taxon>
    </lineage>
</organism>
<accession>A0A4Q0HXH4</accession>
<evidence type="ECO:0000256" key="1">
    <source>
        <dbReference type="SAM" id="Coils"/>
    </source>
</evidence>
<protein>
    <submittedName>
        <fullName evidence="2">Uncharacterized protein</fullName>
    </submittedName>
</protein>
<dbReference type="Proteomes" id="UP000290481">
    <property type="component" value="Unassembled WGS sequence"/>
</dbReference>
<gene>
    <name evidence="2" type="ORF">B4O85_04740</name>
</gene>
<evidence type="ECO:0000313" key="2">
    <source>
        <dbReference type="EMBL" id="RXE54153.1"/>
    </source>
</evidence>
<dbReference type="EMBL" id="MZZJ01000002">
    <property type="protein sequence ID" value="RXE54153.1"/>
    <property type="molecule type" value="Genomic_DNA"/>
</dbReference>
<comment type="caution">
    <text evidence="2">The sequence shown here is derived from an EMBL/GenBank/DDBJ whole genome shotgun (WGS) entry which is preliminary data.</text>
</comment>
<keyword evidence="1" id="KW-0175">Coiled coil</keyword>
<sequence length="198" mass="22313">MAFDSRTSAKIRQSDLISFTKLSVKMPKEHNEQVHPRSGWAKAGTVIAVLVPALTLLGGAGYQLMEFGNVKATVKQQSLRIDEYREQNRKLSDTRDELSKELNLVKSKLTAAENKLVEVDKQLGTAYATIEHYTITSDRLQRQLSRNDPCIAIQQTIAKLEATLARNDYFRLADDRREETKAQIIEHQGSLRACLGRA</sequence>
<reference evidence="2 3" key="1">
    <citation type="submission" date="2017-03" db="EMBL/GenBank/DDBJ databases">
        <title>Pseudomonas azotoformans: Salt tolerant bacteria having multiple plant growth promoting attributes.</title>
        <authorList>
            <person name="Srivastava A.K."/>
            <person name="Sharma A."/>
            <person name="Srivastava A.K."/>
            <person name="Jamali H."/>
            <person name="Yadav J."/>
            <person name="Srivastava R."/>
            <person name="Kashyap P.L."/>
            <person name="Chakdar H."/>
            <person name="Saxena A.K."/>
        </authorList>
    </citation>
    <scope>NUCLEOTIDE SEQUENCE [LARGE SCALE GENOMIC DNA]</scope>
    <source>
        <strain evidence="2 3">SC 14</strain>
    </source>
</reference>
<proteinExistence type="predicted"/>